<dbReference type="PANTHER" id="PTHR33137">
    <property type="entry name" value="MEDIATOR OF RNA POLYMERASE II TRANSCRIPTION SUBUNIT 15A-RELATED"/>
    <property type="match status" value="1"/>
</dbReference>
<protein>
    <submittedName>
        <fullName evidence="2">Uncharacterized protein</fullName>
    </submittedName>
</protein>
<dbReference type="PANTHER" id="PTHR33137:SF44">
    <property type="entry name" value="MEDIATOR COMPLEX SUBUNIT 15 KIX DOMAIN-CONTAINING PROTEIN"/>
    <property type="match status" value="1"/>
</dbReference>
<dbReference type="STRING" id="35608.A0A2U1PX66"/>
<dbReference type="AlphaFoldDB" id="A0A2U1PX66"/>
<keyword evidence="3" id="KW-1185">Reference proteome</keyword>
<dbReference type="GO" id="GO:0003713">
    <property type="term" value="F:transcription coactivator activity"/>
    <property type="evidence" value="ECO:0007669"/>
    <property type="project" value="InterPro"/>
</dbReference>
<dbReference type="OrthoDB" id="1643751at2759"/>
<dbReference type="GO" id="GO:0031490">
    <property type="term" value="F:chromatin DNA binding"/>
    <property type="evidence" value="ECO:0007669"/>
    <property type="project" value="InterPro"/>
</dbReference>
<evidence type="ECO:0000313" key="2">
    <source>
        <dbReference type="EMBL" id="PWA90316.1"/>
    </source>
</evidence>
<reference evidence="2 3" key="1">
    <citation type="journal article" date="2018" name="Mol. Plant">
        <title>The genome of Artemisia annua provides insight into the evolution of Asteraceae family and artemisinin biosynthesis.</title>
        <authorList>
            <person name="Shen Q."/>
            <person name="Zhang L."/>
            <person name="Liao Z."/>
            <person name="Wang S."/>
            <person name="Yan T."/>
            <person name="Shi P."/>
            <person name="Liu M."/>
            <person name="Fu X."/>
            <person name="Pan Q."/>
            <person name="Wang Y."/>
            <person name="Lv Z."/>
            <person name="Lu X."/>
            <person name="Zhang F."/>
            <person name="Jiang W."/>
            <person name="Ma Y."/>
            <person name="Chen M."/>
            <person name="Hao X."/>
            <person name="Li L."/>
            <person name="Tang Y."/>
            <person name="Lv G."/>
            <person name="Zhou Y."/>
            <person name="Sun X."/>
            <person name="Brodelius P.E."/>
            <person name="Rose J.K.C."/>
            <person name="Tang K."/>
        </authorList>
    </citation>
    <scope>NUCLEOTIDE SEQUENCE [LARGE SCALE GENOMIC DNA]</scope>
    <source>
        <strain evidence="3">cv. Huhao1</strain>
        <tissue evidence="2">Leaf</tissue>
    </source>
</reference>
<accession>A0A2U1PX66</accession>
<comment type="caution">
    <text evidence="2">The sequence shown here is derived from an EMBL/GenBank/DDBJ whole genome shotgun (WGS) entry which is preliminary data.</text>
</comment>
<evidence type="ECO:0000313" key="3">
    <source>
        <dbReference type="Proteomes" id="UP000245207"/>
    </source>
</evidence>
<proteinExistence type="predicted"/>
<evidence type="ECO:0000256" key="1">
    <source>
        <dbReference type="SAM" id="MobiDB-lite"/>
    </source>
</evidence>
<name>A0A2U1PX66_ARTAN</name>
<feature type="region of interest" description="Disordered" evidence="1">
    <location>
        <begin position="481"/>
        <end position="514"/>
    </location>
</feature>
<dbReference type="InterPro" id="IPR044661">
    <property type="entry name" value="MED15a/b/c-like"/>
</dbReference>
<dbReference type="EMBL" id="PKPP01000639">
    <property type="protein sequence ID" value="PWA90316.1"/>
    <property type="molecule type" value="Genomic_DNA"/>
</dbReference>
<sequence>MMNSGSGNVDQVAVGVVDELEDIDFESWINELKSDDLDFVVMSRVCMMNSGSGNVDQVAVGVVDELEDIDFESWINELTSDDLDFVVMSSEDMTTSNSDYSSQPITSTINGGTSLISGSANQIQGGMNQEMSTMSSLTPSNSTATLQISDPVLYAAPSLVSNHLAQRCQSARTTDYSQYHSVQPTQANQNLLLKEQQVHSQAHQAHQYNNTQLHSQADQSNIIFGQKNNHPNHQMIWDQLHTYTRPTVDSRMENVRNQQALRQLQNVNWNPNNNHLQVQQNAWTAHDLITGGVKHGIDLPTNLTASVGFATPAQFPSSDAWREYAFRQATNLQASNEYQKVKTYLARMIVFLSISNIDFIPKHNESVYNSMTLIVNYVLYFRSKNSGTSHKHGQFNWSPVPSEQVSGLESNMVVRKSRSYSRKPVAHYGRMPSLDVDVSSRRGVQHKSENPLQINGFLKAPSSSVLSTTQQINLEKLKQPMQKTNERRKRIGPHGMSPLGSGLLDQCPSPQLSLPSTVNQISRKTASPQWSPLSIPSTVNHVLTQESIACSSSILGNSSTVNHVLTPESIARSSFILGNSSTPSPHNKQSSSSISALFNVDSQEHKTPIDHPGTGKDQEPKSLEDVHHHLIEVVESKSSESMVSSFDDIHSVVKAMDSISDYELDDLLNDLGPYEDNELNFMQEINNESTQTMKCDHDQIFSCDWDIPHTQTSTNKRRKIENNYGTIVDEIKEINSKLVETFLDVVSDTFIDTLSITGVSSGTIVKCSYKNVCPPEINGTPAGVVYCDKRPEFFIQLLVPAEYPASSPRLFKSGFNVLSEPLKKPYEEMLSKFDLSLHELPKKNSLGDMARKWDSCVRGVLLEFVNKSIGKGLTSRNWENSSSGSN</sequence>
<gene>
    <name evidence="2" type="ORF">CTI12_AA101880</name>
</gene>
<organism evidence="2 3">
    <name type="scientific">Artemisia annua</name>
    <name type="common">Sweet wormwood</name>
    <dbReference type="NCBI Taxonomy" id="35608"/>
    <lineage>
        <taxon>Eukaryota</taxon>
        <taxon>Viridiplantae</taxon>
        <taxon>Streptophyta</taxon>
        <taxon>Embryophyta</taxon>
        <taxon>Tracheophyta</taxon>
        <taxon>Spermatophyta</taxon>
        <taxon>Magnoliopsida</taxon>
        <taxon>eudicotyledons</taxon>
        <taxon>Gunneridae</taxon>
        <taxon>Pentapetalae</taxon>
        <taxon>asterids</taxon>
        <taxon>campanulids</taxon>
        <taxon>Asterales</taxon>
        <taxon>Asteraceae</taxon>
        <taxon>Asteroideae</taxon>
        <taxon>Anthemideae</taxon>
        <taxon>Artemisiinae</taxon>
        <taxon>Artemisia</taxon>
    </lineage>
</organism>
<dbReference type="Proteomes" id="UP000245207">
    <property type="component" value="Unassembled WGS sequence"/>
</dbReference>